<proteinExistence type="predicted"/>
<dbReference type="KEGG" id="ppoo:LW347_07180"/>
<feature type="domain" description="Glycosyl transferase family 1" evidence="1">
    <location>
        <begin position="215"/>
        <end position="364"/>
    </location>
</feature>
<protein>
    <submittedName>
        <fullName evidence="2">Glycosyltransferase family 4 protein</fullName>
    </submittedName>
</protein>
<name>A0AAE9T1C8_9GAMM</name>
<dbReference type="Proteomes" id="UP001059272">
    <property type="component" value="Chromosome"/>
</dbReference>
<dbReference type="Pfam" id="PF00534">
    <property type="entry name" value="Glycos_transf_1"/>
    <property type="match status" value="1"/>
</dbReference>
<dbReference type="GO" id="GO:0016757">
    <property type="term" value="F:glycosyltransferase activity"/>
    <property type="evidence" value="ECO:0007669"/>
    <property type="project" value="InterPro"/>
</dbReference>
<dbReference type="CDD" id="cd03801">
    <property type="entry name" value="GT4_PimA-like"/>
    <property type="match status" value="1"/>
</dbReference>
<accession>A0AAE9T1C8</accession>
<dbReference type="Gene3D" id="3.40.50.2000">
    <property type="entry name" value="Glycogen Phosphorylase B"/>
    <property type="match status" value="2"/>
</dbReference>
<gene>
    <name evidence="2" type="ORF">LW347_07180</name>
</gene>
<reference evidence="2" key="1">
    <citation type="submission" date="2021-12" db="EMBL/GenBank/DDBJ databases">
        <title>Genome sequence of novel Pectobacterium sp. causing blackleg.</title>
        <authorList>
            <person name="Wang J."/>
        </authorList>
    </citation>
    <scope>NUCLEOTIDE SEQUENCE</scope>
    <source>
        <strain evidence="2">BY21311</strain>
    </source>
</reference>
<evidence type="ECO:0000313" key="2">
    <source>
        <dbReference type="EMBL" id="UVO09726.1"/>
    </source>
</evidence>
<organism evidence="2 3">
    <name type="scientific">Pectobacterium polonicum</name>
    <dbReference type="NCBI Taxonomy" id="2485124"/>
    <lineage>
        <taxon>Bacteria</taxon>
        <taxon>Pseudomonadati</taxon>
        <taxon>Pseudomonadota</taxon>
        <taxon>Gammaproteobacteria</taxon>
        <taxon>Enterobacterales</taxon>
        <taxon>Pectobacteriaceae</taxon>
        <taxon>Pectobacterium</taxon>
    </lineage>
</organism>
<dbReference type="PANTHER" id="PTHR12526">
    <property type="entry name" value="GLYCOSYLTRANSFERASE"/>
    <property type="match status" value="1"/>
</dbReference>
<dbReference type="RefSeq" id="WP_258884609.1">
    <property type="nucleotide sequence ID" value="NZ_CP090065.1"/>
</dbReference>
<dbReference type="SUPFAM" id="SSF53756">
    <property type="entry name" value="UDP-Glycosyltransferase/glycogen phosphorylase"/>
    <property type="match status" value="1"/>
</dbReference>
<evidence type="ECO:0000259" key="1">
    <source>
        <dbReference type="Pfam" id="PF00534"/>
    </source>
</evidence>
<dbReference type="EMBL" id="CP090065">
    <property type="protein sequence ID" value="UVO09726.1"/>
    <property type="molecule type" value="Genomic_DNA"/>
</dbReference>
<sequence length="393" mass="44340">MKNWREDNMSVGLYCNWGVKVENNGFYISSVDAKYLYAFKKKHGSVTLLSSTTTERNENQDVFISFSEAVLIPLPVFSSYLGSMRFFVSILIGVKKLLSASKNIYVRTPEPFGWLLSVLKNKKYHLINYHFTSNPIEVIKNKEGISKIKKKAMLAFFYPEYLANCFAAYICKCTVNGPSVIVNIPQFLRNKAEVLIETTLDLDDGLIEINNKFDGNVVNFICVSRFVPAKGLGLLIDAFALFKARNPSKRFQLILAGNGPLFDLIKDKVNSLGLDEQVIFLGYLKNGDELNNRYREADVFINPSLSETGPRVLLEAMFNALFCISTDVGYVRHIMNDNNEIYGLIINKNSVSELVGAIDFVFNNISYCRGVAIKGPIVSSKYTLERFVESVFL</sequence>
<dbReference type="InterPro" id="IPR001296">
    <property type="entry name" value="Glyco_trans_1"/>
</dbReference>
<dbReference type="GO" id="GO:1901135">
    <property type="term" value="P:carbohydrate derivative metabolic process"/>
    <property type="evidence" value="ECO:0007669"/>
    <property type="project" value="UniProtKB-ARBA"/>
</dbReference>
<dbReference type="AlphaFoldDB" id="A0AAE9T1C8"/>
<evidence type="ECO:0000313" key="3">
    <source>
        <dbReference type="Proteomes" id="UP001059272"/>
    </source>
</evidence>